<dbReference type="EMBL" id="CYKH01000781">
    <property type="protein sequence ID" value="CUG38282.1"/>
    <property type="molecule type" value="Genomic_DNA"/>
</dbReference>
<dbReference type="OMA" id="CLAPTIG"/>
<dbReference type="AlphaFoldDB" id="A0A0S4J0E9"/>
<accession>A0A0S4J0E9</accession>
<keyword evidence="2" id="KW-1185">Reference proteome</keyword>
<dbReference type="VEuPathDB" id="TriTrypDB:BSAL_05320"/>
<proteinExistence type="predicted"/>
<evidence type="ECO:0000313" key="2">
    <source>
        <dbReference type="Proteomes" id="UP000051952"/>
    </source>
</evidence>
<gene>
    <name evidence="1" type="ORF">BSAL_05320</name>
</gene>
<dbReference type="OrthoDB" id="270550at2759"/>
<organism evidence="1 2">
    <name type="scientific">Bodo saltans</name>
    <name type="common">Flagellated protozoan</name>
    <dbReference type="NCBI Taxonomy" id="75058"/>
    <lineage>
        <taxon>Eukaryota</taxon>
        <taxon>Discoba</taxon>
        <taxon>Euglenozoa</taxon>
        <taxon>Kinetoplastea</taxon>
        <taxon>Metakinetoplastina</taxon>
        <taxon>Eubodonida</taxon>
        <taxon>Bodonidae</taxon>
        <taxon>Bodo</taxon>
    </lineage>
</organism>
<dbReference type="Proteomes" id="UP000051952">
    <property type="component" value="Unassembled WGS sequence"/>
</dbReference>
<sequence>MASSAPLAGKVLQQLPFSLRYSFLEKGYAVVPHSLAFGISGPPASEVEESSSLVHSFRQSLLSAVRARKDQFLNLPSIESVVKGVVRVQDPLYEKLTRRQHEYVANRRKHAALKKRHLALKRQAKKKADGSDTSMSSDEIWRLTRAIYEELQSNRNAKLCRSTVDNDPQLLRAIQNHRVNTWMTERSLEDYIRGDTGKALGRIANEVGGISLPVLFADQPIARPAFGRPHYFHCAAPVIGVNNILDTPAATLLMLLQTPSEAAMPMYVVENSHVLVRNRLSQLQGTARRDLLESMSTRFLPMESHMRHVVEKIFPATAGGDQQGGTSVAKSVVLQGLNVGDVLIVDPCLLWGLGPNFTGEEALMWRGHVVGETSVASVEGPSWIRDWRSSSTRVDFRAAAVFPPLH</sequence>
<reference evidence="2" key="1">
    <citation type="submission" date="2015-09" db="EMBL/GenBank/DDBJ databases">
        <authorList>
            <consortium name="Pathogen Informatics"/>
        </authorList>
    </citation>
    <scope>NUCLEOTIDE SEQUENCE [LARGE SCALE GENOMIC DNA]</scope>
    <source>
        <strain evidence="2">Lake Konstanz</strain>
    </source>
</reference>
<evidence type="ECO:0000313" key="1">
    <source>
        <dbReference type="EMBL" id="CUG38282.1"/>
    </source>
</evidence>
<name>A0A0S4J0E9_BODSA</name>
<protein>
    <submittedName>
        <fullName evidence="1">Uncharacterized protein</fullName>
    </submittedName>
</protein>